<feature type="transmembrane region" description="Helical" evidence="2">
    <location>
        <begin position="483"/>
        <end position="505"/>
    </location>
</feature>
<evidence type="ECO:0000256" key="2">
    <source>
        <dbReference type="SAM" id="Phobius"/>
    </source>
</evidence>
<feature type="transmembrane region" description="Helical" evidence="2">
    <location>
        <begin position="546"/>
        <end position="565"/>
    </location>
</feature>
<keyword evidence="2" id="KW-0472">Membrane</keyword>
<feature type="compositionally biased region" description="Low complexity" evidence="1">
    <location>
        <begin position="272"/>
        <end position="291"/>
    </location>
</feature>
<feature type="transmembrane region" description="Helical" evidence="2">
    <location>
        <begin position="673"/>
        <end position="691"/>
    </location>
</feature>
<sequence length="739" mass="81880">MSTTSDPKLALDPGPKRRQRMSFCKCCTLTITVPLVCFLVWAVGSAVYTGVRHLHAPQRVLYHNAKHANATDPPIYPLITDEQTFDILATVWLRGTAAEEKELRAAKVAAAAAASAASTSSSASVGAPSPSPSLMQHKDLGTLQVQITMNDTTEDVRVDHALYSEVIFTGLRLTDKHASAKVNFTLPITEKFKERLLLPDDLRVAFMLVPSADSGGGPFEELLDVDTPRAGAAGYTEDTEKTMLDLALESFAISVPLLQIHPTPSLCAPSNTSLEASESDATSTTSAATSTPSVRRPYLVTRTQLRVIREQNLFNGTAYRAAQKKLKATACGLGFGFTKPFFTICDHTYENVGNLETLFELEVSNPSEDESETRWAYAPYLNTKQNSNGPQDLLPIPVTRENCTGEAEPTPDPESIEVSLDIAFAARSPAKSKWADSMAAASAQAFNHSSTDCEKMNQQRTAELWSGAFGHRFYDDAHPRRRVFLDFTAWFSFTMMYMLYVPYWWGRLTTAGISFSGALLTLASYFFEFSTVLYRAYPDDITSGETLTTAFIAVVLPLIMLRAIYRVELGWNRWYPTLSRSPATHQERRSERLDNEIPWAPKLALVLAMALVYHFGKLREIRVVAEFSPLECPSEEDPLSAMEMFVEELTSALANVGAISQMMLNHRLKTFGGGYRIGAIFALTGSIAHLLEFMPWFVGRLEFRGWLSVGWLLWVALQVPLAWQALTLPPVKVDKNDED</sequence>
<dbReference type="OrthoDB" id="2548253at2759"/>
<evidence type="ECO:0000313" key="3">
    <source>
        <dbReference type="EMBL" id="KAF7322395.1"/>
    </source>
</evidence>
<proteinExistence type="predicted"/>
<organism evidence="3 4">
    <name type="scientific">Mycena chlorophos</name>
    <name type="common">Agaric fungus</name>
    <name type="synonym">Agaricus chlorophos</name>
    <dbReference type="NCBI Taxonomy" id="658473"/>
    <lineage>
        <taxon>Eukaryota</taxon>
        <taxon>Fungi</taxon>
        <taxon>Dikarya</taxon>
        <taxon>Basidiomycota</taxon>
        <taxon>Agaricomycotina</taxon>
        <taxon>Agaricomycetes</taxon>
        <taxon>Agaricomycetidae</taxon>
        <taxon>Agaricales</taxon>
        <taxon>Marasmiineae</taxon>
        <taxon>Mycenaceae</taxon>
        <taxon>Mycena</taxon>
    </lineage>
</organism>
<feature type="transmembrane region" description="Helical" evidence="2">
    <location>
        <begin position="703"/>
        <end position="723"/>
    </location>
</feature>
<evidence type="ECO:0000313" key="4">
    <source>
        <dbReference type="Proteomes" id="UP000613580"/>
    </source>
</evidence>
<dbReference type="Proteomes" id="UP000613580">
    <property type="component" value="Unassembled WGS sequence"/>
</dbReference>
<reference evidence="3" key="1">
    <citation type="submission" date="2020-05" db="EMBL/GenBank/DDBJ databases">
        <title>Mycena genomes resolve the evolution of fungal bioluminescence.</title>
        <authorList>
            <person name="Tsai I.J."/>
        </authorList>
    </citation>
    <scope>NUCLEOTIDE SEQUENCE</scope>
    <source>
        <strain evidence="3">110903Hualien_Pintung</strain>
    </source>
</reference>
<keyword evidence="2" id="KW-1133">Transmembrane helix</keyword>
<dbReference type="EMBL" id="JACAZE010000001">
    <property type="protein sequence ID" value="KAF7322395.1"/>
    <property type="molecule type" value="Genomic_DNA"/>
</dbReference>
<keyword evidence="4" id="KW-1185">Reference proteome</keyword>
<protein>
    <submittedName>
        <fullName evidence="3">Uncharacterized protein</fullName>
    </submittedName>
</protein>
<feature type="transmembrane region" description="Helical" evidence="2">
    <location>
        <begin position="511"/>
        <end position="534"/>
    </location>
</feature>
<accession>A0A8H6TRF8</accession>
<keyword evidence="2" id="KW-0812">Transmembrane</keyword>
<gene>
    <name evidence="3" type="ORF">HMN09_00017400</name>
</gene>
<name>A0A8H6TRF8_MYCCL</name>
<comment type="caution">
    <text evidence="3">The sequence shown here is derived from an EMBL/GenBank/DDBJ whole genome shotgun (WGS) entry which is preliminary data.</text>
</comment>
<evidence type="ECO:0000256" key="1">
    <source>
        <dbReference type="SAM" id="MobiDB-lite"/>
    </source>
</evidence>
<feature type="transmembrane region" description="Helical" evidence="2">
    <location>
        <begin position="31"/>
        <end position="51"/>
    </location>
</feature>
<dbReference type="AlphaFoldDB" id="A0A8H6TRF8"/>
<feature type="region of interest" description="Disordered" evidence="1">
    <location>
        <begin position="269"/>
        <end position="294"/>
    </location>
</feature>